<dbReference type="Proteomes" id="UP001487740">
    <property type="component" value="Unassembled WGS sequence"/>
</dbReference>
<sequence length="148" mass="16671">MNLPYFPPNVFSSLNRLKLIDLSHNSLKGNLVQGILRVPLDSVEEVRLNNNYISGITSTAITGVHRTATIDFSNNKIVALEWKDWYPLLDQLTGVEVVDLTNNKLQCSCDLVWLLLDKDELNKINSKTKCMNGTLIRDLNVDSLLIVC</sequence>
<evidence type="ECO:0000313" key="1">
    <source>
        <dbReference type="EMBL" id="KAK8389308.1"/>
    </source>
</evidence>
<protein>
    <submittedName>
        <fullName evidence="1">Uncharacterized protein</fullName>
    </submittedName>
</protein>
<dbReference type="InterPro" id="IPR051295">
    <property type="entry name" value="LGI_related"/>
</dbReference>
<dbReference type="SUPFAM" id="SSF52058">
    <property type="entry name" value="L domain-like"/>
    <property type="match status" value="1"/>
</dbReference>
<gene>
    <name evidence="1" type="ORF">O3P69_008794</name>
</gene>
<dbReference type="PANTHER" id="PTHR24367">
    <property type="entry name" value="LEUCINE-RICH REPEAT-CONTAINING PROTEIN"/>
    <property type="match status" value="1"/>
</dbReference>
<dbReference type="Gene3D" id="3.80.10.10">
    <property type="entry name" value="Ribonuclease Inhibitor"/>
    <property type="match status" value="1"/>
</dbReference>
<dbReference type="EMBL" id="JARAKH010000027">
    <property type="protein sequence ID" value="KAK8389308.1"/>
    <property type="molecule type" value="Genomic_DNA"/>
</dbReference>
<dbReference type="AlphaFoldDB" id="A0AAW0TNK1"/>
<dbReference type="InterPro" id="IPR032675">
    <property type="entry name" value="LRR_dom_sf"/>
</dbReference>
<proteinExistence type="predicted"/>
<name>A0AAW0TNK1_SCYPA</name>
<evidence type="ECO:0000313" key="2">
    <source>
        <dbReference type="Proteomes" id="UP001487740"/>
    </source>
</evidence>
<comment type="caution">
    <text evidence="1">The sequence shown here is derived from an EMBL/GenBank/DDBJ whole genome shotgun (WGS) entry which is preliminary data.</text>
</comment>
<accession>A0AAW0TNK1</accession>
<organism evidence="1 2">
    <name type="scientific">Scylla paramamosain</name>
    <name type="common">Mud crab</name>
    <dbReference type="NCBI Taxonomy" id="85552"/>
    <lineage>
        <taxon>Eukaryota</taxon>
        <taxon>Metazoa</taxon>
        <taxon>Ecdysozoa</taxon>
        <taxon>Arthropoda</taxon>
        <taxon>Crustacea</taxon>
        <taxon>Multicrustacea</taxon>
        <taxon>Malacostraca</taxon>
        <taxon>Eumalacostraca</taxon>
        <taxon>Eucarida</taxon>
        <taxon>Decapoda</taxon>
        <taxon>Pleocyemata</taxon>
        <taxon>Brachyura</taxon>
        <taxon>Eubrachyura</taxon>
        <taxon>Portunoidea</taxon>
        <taxon>Portunidae</taxon>
        <taxon>Portuninae</taxon>
        <taxon>Scylla</taxon>
    </lineage>
</organism>
<reference evidence="1 2" key="1">
    <citation type="submission" date="2023-03" db="EMBL/GenBank/DDBJ databases">
        <title>High-quality genome of Scylla paramamosain provides insights in environmental adaptation.</title>
        <authorList>
            <person name="Zhang L."/>
        </authorList>
    </citation>
    <scope>NUCLEOTIDE SEQUENCE [LARGE SCALE GENOMIC DNA]</scope>
    <source>
        <strain evidence="1">LZ_2023a</strain>
        <tissue evidence="1">Muscle</tissue>
    </source>
</reference>
<dbReference type="PANTHER" id="PTHR24367:SF318">
    <property type="entry name" value="LEUCINE-RICH GLIOMA-INACTIVATED PROTEIN 1-LIKE"/>
    <property type="match status" value="1"/>
</dbReference>
<keyword evidence="2" id="KW-1185">Reference proteome</keyword>